<evidence type="ECO:0000313" key="3">
    <source>
        <dbReference type="Proteomes" id="UP000199421"/>
    </source>
</evidence>
<keyword evidence="3" id="KW-1185">Reference proteome</keyword>
<evidence type="ECO:0000259" key="1">
    <source>
        <dbReference type="Pfam" id="PF12728"/>
    </source>
</evidence>
<reference evidence="3" key="1">
    <citation type="submission" date="2016-10" db="EMBL/GenBank/DDBJ databases">
        <authorList>
            <person name="Varghese N."/>
            <person name="Submissions S."/>
        </authorList>
    </citation>
    <scope>NUCLEOTIDE SEQUENCE [LARGE SCALE GENOMIC DNA]</scope>
    <source>
        <strain evidence="3">DSM 18733</strain>
    </source>
</reference>
<proteinExistence type="predicted"/>
<organism evidence="2 3">
    <name type="scientific">Olivibacter domesticus</name>
    <name type="common">Pseudosphingobacterium domesticum</name>
    <dbReference type="NCBI Taxonomy" id="407022"/>
    <lineage>
        <taxon>Bacteria</taxon>
        <taxon>Pseudomonadati</taxon>
        <taxon>Bacteroidota</taxon>
        <taxon>Sphingobacteriia</taxon>
        <taxon>Sphingobacteriales</taxon>
        <taxon>Sphingobacteriaceae</taxon>
        <taxon>Olivibacter</taxon>
    </lineage>
</organism>
<dbReference type="Proteomes" id="UP000199421">
    <property type="component" value="Unassembled WGS sequence"/>
</dbReference>
<dbReference type="STRING" id="407022.SAMN05661044_01358"/>
<dbReference type="SUPFAM" id="SSF46955">
    <property type="entry name" value="Putative DNA-binding domain"/>
    <property type="match status" value="1"/>
</dbReference>
<dbReference type="AlphaFoldDB" id="A0A1H7KHJ9"/>
<accession>A0A1H7KHJ9</accession>
<evidence type="ECO:0000313" key="2">
    <source>
        <dbReference type="EMBL" id="SEK86331.1"/>
    </source>
</evidence>
<dbReference type="InterPro" id="IPR009061">
    <property type="entry name" value="DNA-bd_dom_put_sf"/>
</dbReference>
<sequence length="123" mass="14568">MNNFDKLIEQLNLIQEKFTHIDNFLTNTYIEFQQKQLEKLIAALEAKHTNMCSCACSCEHPVQFPEEDTLHSARYAAERIGISDKTVYRLTKSGMLPVHSYCNRERRFLLSDIERCRRYYRGE</sequence>
<gene>
    <name evidence="2" type="ORF">SAMN05661044_01358</name>
</gene>
<name>A0A1H7KHJ9_OLID1</name>
<protein>
    <submittedName>
        <fullName evidence="2">Helix-turn-helix domain-containing protein</fullName>
    </submittedName>
</protein>
<feature type="domain" description="Helix-turn-helix" evidence="1">
    <location>
        <begin position="75"/>
        <end position="115"/>
    </location>
</feature>
<dbReference type="Pfam" id="PF12728">
    <property type="entry name" value="HTH_17"/>
    <property type="match status" value="1"/>
</dbReference>
<dbReference type="InterPro" id="IPR041657">
    <property type="entry name" value="HTH_17"/>
</dbReference>
<dbReference type="RefSeq" id="WP_162276545.1">
    <property type="nucleotide sequence ID" value="NZ_FOAF01000001.1"/>
</dbReference>
<dbReference type="EMBL" id="FOAF01000001">
    <property type="protein sequence ID" value="SEK86331.1"/>
    <property type="molecule type" value="Genomic_DNA"/>
</dbReference>